<dbReference type="Proteomes" id="UP000294678">
    <property type="component" value="Unassembled WGS sequence"/>
</dbReference>
<keyword evidence="2" id="KW-0732">Signal</keyword>
<keyword evidence="1" id="KW-1003">Cell membrane</keyword>
<dbReference type="RefSeq" id="WP_134113805.1">
    <property type="nucleotide sequence ID" value="NZ_SOBG01000009.1"/>
</dbReference>
<dbReference type="InterPro" id="IPR050490">
    <property type="entry name" value="Bact_solute-bd_prot1"/>
</dbReference>
<dbReference type="SUPFAM" id="SSF53850">
    <property type="entry name" value="Periplasmic binding protein-like II"/>
    <property type="match status" value="1"/>
</dbReference>
<name>A0AA46DXB9_9FUSO</name>
<evidence type="ECO:0000313" key="6">
    <source>
        <dbReference type="EMBL" id="TDT67941.1"/>
    </source>
</evidence>
<reference evidence="6 7" key="1">
    <citation type="submission" date="2019-03" db="EMBL/GenBank/DDBJ databases">
        <title>Genomic Encyclopedia of Type Strains, Phase IV (KMG-IV): sequencing the most valuable type-strain genomes for metagenomic binning, comparative biology and taxonomic classification.</title>
        <authorList>
            <person name="Goeker M."/>
        </authorList>
    </citation>
    <scope>NUCLEOTIDE SEQUENCE [LARGE SCALE GENOMIC DNA]</scope>
    <source>
        <strain evidence="6 7">DSM 100055</strain>
    </source>
</reference>
<keyword evidence="7" id="KW-1185">Reference proteome</keyword>
<gene>
    <name evidence="6" type="ORF">EV215_1948</name>
</gene>
<dbReference type="Gene3D" id="3.40.190.10">
    <property type="entry name" value="Periplasmic binding protein-like II"/>
    <property type="match status" value="1"/>
</dbReference>
<evidence type="ECO:0000256" key="5">
    <source>
        <dbReference type="ARBA" id="ARBA00023288"/>
    </source>
</evidence>
<proteinExistence type="predicted"/>
<evidence type="ECO:0000313" key="7">
    <source>
        <dbReference type="Proteomes" id="UP000294678"/>
    </source>
</evidence>
<dbReference type="AlphaFoldDB" id="A0AA46DXB9"/>
<keyword evidence="4" id="KW-0564">Palmitate</keyword>
<dbReference type="PANTHER" id="PTHR43649:SF33">
    <property type="entry name" value="POLYGALACTURONAN_RHAMNOGALACTURONAN-BINDING PROTEIN YTCQ"/>
    <property type="match status" value="1"/>
</dbReference>
<accession>A0AA46DXB9</accession>
<keyword evidence="3" id="KW-0472">Membrane</keyword>
<dbReference type="EMBL" id="SOBG01000009">
    <property type="protein sequence ID" value="TDT67941.1"/>
    <property type="molecule type" value="Genomic_DNA"/>
</dbReference>
<evidence type="ECO:0000256" key="1">
    <source>
        <dbReference type="ARBA" id="ARBA00022475"/>
    </source>
</evidence>
<evidence type="ECO:0000256" key="2">
    <source>
        <dbReference type="ARBA" id="ARBA00022729"/>
    </source>
</evidence>
<dbReference type="PANTHER" id="PTHR43649">
    <property type="entry name" value="ARABINOSE-BINDING PROTEIN-RELATED"/>
    <property type="match status" value="1"/>
</dbReference>
<dbReference type="Pfam" id="PF01547">
    <property type="entry name" value="SBP_bac_1"/>
    <property type="match status" value="1"/>
</dbReference>
<dbReference type="InterPro" id="IPR006059">
    <property type="entry name" value="SBP"/>
</dbReference>
<keyword evidence="5" id="KW-0449">Lipoprotein</keyword>
<evidence type="ECO:0000256" key="4">
    <source>
        <dbReference type="ARBA" id="ARBA00023139"/>
    </source>
</evidence>
<comment type="caution">
    <text evidence="6">The sequence shown here is derived from an EMBL/GenBank/DDBJ whole genome shotgun (WGS) entry which is preliminary data.</text>
</comment>
<evidence type="ECO:0000256" key="3">
    <source>
        <dbReference type="ARBA" id="ARBA00023136"/>
    </source>
</evidence>
<sequence>MKKIFRVGIVGLLLLFTFVSAFAKQKVIKVWAFSDELKTYAKDFEAAHPDIKVEFTIIPNEEYPTKLRPVLRTGKGAPDIFLGEAAYVRKWVELGMWEDLSKKFKKDIIQYENQTPEYVAKLGSDNKGHIRAVSWQATPGGFFYRRALAKQYFGTDDPAKIEEMISTPEKFIAFGEKLRDASNGKVKLLAGYGEYENIAKGRRTQGWVNSNKELVIDPALIKYMDTAKALRDKNITAKTSQWTPAWFAGFSNGEIFGYVLPTWGLHYVIKPNAGDTAGDWAIVRGPAPYYWGGTWLGIYKKSKVKKEAWEFIKMLCIDEDYQYQYAKKVGDFMSNTKVDEKLAAEAGDPFLAGQNHYEFFLREAKFIKGGLETSYDLDLNSLFGNAVLNYVNGDMTKDEAIADFKKQVKNAFPRLIVK</sequence>
<organism evidence="6 7">
    <name type="scientific">Hypnocyclicus thermotrophus</name>
    <dbReference type="NCBI Taxonomy" id="1627895"/>
    <lineage>
        <taxon>Bacteria</taxon>
        <taxon>Fusobacteriati</taxon>
        <taxon>Fusobacteriota</taxon>
        <taxon>Fusobacteriia</taxon>
        <taxon>Fusobacteriales</taxon>
        <taxon>Fusobacteriaceae</taxon>
        <taxon>Hypnocyclicus</taxon>
    </lineage>
</organism>
<protein>
    <submittedName>
        <fullName evidence="6">ABC-type glycerol-3-phosphate transport system substrate-binding protein</fullName>
    </submittedName>
</protein>